<reference evidence="2 3" key="1">
    <citation type="submission" date="2019-02" db="EMBL/GenBank/DDBJ databases">
        <title>Pedobacter sp. nov., a novel speices isolated from soil of pinguins habitat in Antarcitica.</title>
        <authorList>
            <person name="He R.-H."/>
        </authorList>
    </citation>
    <scope>NUCLEOTIDE SEQUENCE [LARGE SCALE GENOMIC DNA]</scope>
    <source>
        <strain evidence="2 3">E01020</strain>
    </source>
</reference>
<evidence type="ECO:0000313" key="2">
    <source>
        <dbReference type="EMBL" id="TDG37561.1"/>
    </source>
</evidence>
<name>A0A4R5MP46_9SPHI</name>
<organism evidence="2 3">
    <name type="scientific">Pedobacter changchengzhani</name>
    <dbReference type="NCBI Taxonomy" id="2529274"/>
    <lineage>
        <taxon>Bacteria</taxon>
        <taxon>Pseudomonadati</taxon>
        <taxon>Bacteroidota</taxon>
        <taxon>Sphingobacteriia</taxon>
        <taxon>Sphingobacteriales</taxon>
        <taxon>Sphingobacteriaceae</taxon>
        <taxon>Pedobacter</taxon>
    </lineage>
</organism>
<comment type="caution">
    <text evidence="2">The sequence shown here is derived from an EMBL/GenBank/DDBJ whole genome shotgun (WGS) entry which is preliminary data.</text>
</comment>
<keyword evidence="1" id="KW-1133">Transmembrane helix</keyword>
<dbReference type="AlphaFoldDB" id="A0A4R5MP46"/>
<gene>
    <name evidence="2" type="ORF">EZJ43_00250</name>
</gene>
<keyword evidence="1" id="KW-0812">Transmembrane</keyword>
<keyword evidence="1" id="KW-0472">Membrane</keyword>
<dbReference type="RefSeq" id="WP_133260650.1">
    <property type="nucleotide sequence ID" value="NZ_SJCY01000001.1"/>
</dbReference>
<evidence type="ECO:0000313" key="3">
    <source>
        <dbReference type="Proteomes" id="UP000295668"/>
    </source>
</evidence>
<feature type="transmembrane region" description="Helical" evidence="1">
    <location>
        <begin position="6"/>
        <end position="21"/>
    </location>
</feature>
<accession>A0A4R5MP46</accession>
<dbReference type="EMBL" id="SJCY01000001">
    <property type="protein sequence ID" value="TDG37561.1"/>
    <property type="molecule type" value="Genomic_DNA"/>
</dbReference>
<protein>
    <submittedName>
        <fullName evidence="2">Uncharacterized protein</fullName>
    </submittedName>
</protein>
<sequence length="203" mass="23725">MTFSDYPILIALLLLLFYLFGRKKKETKEVASPEIPFSNTGINYAVETDLEFTDRCYNFLTEWFAQNNIVVYISPNRKVFRITFQYEDGFNTDYFVESCYAPNKKVLIFCTNLSGQIPDHKLSEISELINRMNEFLLVGCLYLNYEKRRVESQLLYYVGTADLNAEYLAFNYGMMVGLEIRNAVHKIVEYNELPAIVAMDWPN</sequence>
<proteinExistence type="predicted"/>
<dbReference type="OrthoDB" id="9804504at2"/>
<keyword evidence="3" id="KW-1185">Reference proteome</keyword>
<dbReference type="Proteomes" id="UP000295668">
    <property type="component" value="Unassembled WGS sequence"/>
</dbReference>
<evidence type="ECO:0000256" key="1">
    <source>
        <dbReference type="SAM" id="Phobius"/>
    </source>
</evidence>